<organism evidence="2 3">
    <name type="scientific">OM182 bacterium BACL3 MAG-120920-bin41</name>
    <dbReference type="NCBI Taxonomy" id="1655580"/>
    <lineage>
        <taxon>Bacteria</taxon>
        <taxon>Pseudomonadati</taxon>
        <taxon>Pseudomonadota</taxon>
        <taxon>Gammaproteobacteria</taxon>
        <taxon>OMG group</taxon>
        <taxon>OM182 clade</taxon>
    </lineage>
</organism>
<evidence type="ECO:0000313" key="2">
    <source>
        <dbReference type="EMBL" id="KRO85404.1"/>
    </source>
</evidence>
<protein>
    <recommendedName>
        <fullName evidence="1">PD-(D/E)XK endonuclease-like domain-containing protein</fullName>
    </recommendedName>
</protein>
<dbReference type="EMBL" id="LIBE01000041">
    <property type="protein sequence ID" value="KRO85404.1"/>
    <property type="molecule type" value="Genomic_DNA"/>
</dbReference>
<proteinExistence type="predicted"/>
<comment type="caution">
    <text evidence="2">The sequence shown here is derived from an EMBL/GenBank/DDBJ whole genome shotgun (WGS) entry which is preliminary data.</text>
</comment>
<dbReference type="InterPro" id="IPR038726">
    <property type="entry name" value="PDDEXK_AddAB-type"/>
</dbReference>
<dbReference type="Pfam" id="PF12705">
    <property type="entry name" value="PDDEXK_1"/>
    <property type="match status" value="1"/>
</dbReference>
<evidence type="ECO:0000259" key="1">
    <source>
        <dbReference type="Pfam" id="PF12705"/>
    </source>
</evidence>
<accession>A0A0R2TDW5</accession>
<feature type="domain" description="PD-(D/E)XK endonuclease-like" evidence="1">
    <location>
        <begin position="2"/>
        <end position="116"/>
    </location>
</feature>
<reference evidence="2 3" key="1">
    <citation type="submission" date="2015-10" db="EMBL/GenBank/DDBJ databases">
        <title>Metagenome-Assembled Genomes uncover a global brackish microbiome.</title>
        <authorList>
            <person name="Hugerth L.W."/>
            <person name="Larsson J."/>
            <person name="Alneberg J."/>
            <person name="Lindh M.V."/>
            <person name="Legrand C."/>
            <person name="Pinhassi J."/>
            <person name="Andersson A.F."/>
        </authorList>
    </citation>
    <scope>NUCLEOTIDE SEQUENCE [LARGE SCALE GENOMIC DNA]</scope>
    <source>
        <strain evidence="2">BACL4 MAG-120920-bin41</strain>
    </source>
</reference>
<evidence type="ECO:0000313" key="3">
    <source>
        <dbReference type="Proteomes" id="UP000051547"/>
    </source>
</evidence>
<dbReference type="AlphaFoldDB" id="A0A0R2TDW5"/>
<gene>
    <name evidence="2" type="ORF">ABR72_11640</name>
</gene>
<name>A0A0R2TDW5_9GAMM</name>
<dbReference type="Proteomes" id="UP000051547">
    <property type="component" value="Unassembled WGS sequence"/>
</dbReference>
<sequence>MQLPVYSTAVTRDANLDVSALAIAQVNLKAVGYKALARGANFDPSIAPLTGGKPTAKDKTLERDLISDAAKWSEKRASWATLVDELGAEFVAGESRVAPIKSTTVCEYCRLQSVCRIKALRADDGFDADDDSDGAEV</sequence>